<dbReference type="Proteomes" id="UP001596226">
    <property type="component" value="Unassembled WGS sequence"/>
</dbReference>
<proteinExistence type="predicted"/>
<name>A0ABW1H5N4_9ACTN</name>
<evidence type="ECO:0000313" key="2">
    <source>
        <dbReference type="EMBL" id="MFC5924313.1"/>
    </source>
</evidence>
<evidence type="ECO:0000313" key="3">
    <source>
        <dbReference type="Proteomes" id="UP001596226"/>
    </source>
</evidence>
<dbReference type="Pfam" id="PF10544">
    <property type="entry name" value="T5orf172"/>
    <property type="match status" value="1"/>
</dbReference>
<accession>A0ABW1H5N4</accession>
<protein>
    <submittedName>
        <fullName evidence="2">GIY-YIG nuclease family protein</fullName>
    </submittedName>
</protein>
<reference evidence="3" key="1">
    <citation type="journal article" date="2019" name="Int. J. Syst. Evol. Microbiol.">
        <title>The Global Catalogue of Microorganisms (GCM) 10K type strain sequencing project: providing services to taxonomists for standard genome sequencing and annotation.</title>
        <authorList>
            <consortium name="The Broad Institute Genomics Platform"/>
            <consortium name="The Broad Institute Genome Sequencing Center for Infectious Disease"/>
            <person name="Wu L."/>
            <person name="Ma J."/>
        </authorList>
    </citation>
    <scope>NUCLEOTIDE SEQUENCE [LARGE SCALE GENOMIC DNA]</scope>
    <source>
        <strain evidence="3">CGMCC 4.7144</strain>
    </source>
</reference>
<keyword evidence="3" id="KW-1185">Reference proteome</keyword>
<evidence type="ECO:0000259" key="1">
    <source>
        <dbReference type="SMART" id="SM00974"/>
    </source>
</evidence>
<sequence length="270" mass="30284">MHKGRRGVIYILANQYMPGLLKIGQTTRDPETRVREISRATGVPADFEIIYDEIVSDVDAAEAMIHTQLAASRVNKVREFFRLDVRSAIKIVQQVGREFAVDEGIEAEGVEILPQLEKRMRRWLRREIVSVEFVQFSDLCVLRVIEQPDVTRVDALQTVVDLRVLGDSGGEFGDGKLFSPLRAIQKNVQIFLELDAYSIIVTGLGLLSDEASLHVAHLVEQLSVEPPLSPGWQISSIEYDVWGSAVTDNEQILRLLRASDARRLGQPGHT</sequence>
<dbReference type="InterPro" id="IPR018306">
    <property type="entry name" value="Phage_T5_Orf172_DNA-bd"/>
</dbReference>
<dbReference type="RefSeq" id="WP_377510742.1">
    <property type="nucleotide sequence ID" value="NZ_JBHSQS010000007.1"/>
</dbReference>
<dbReference type="SMART" id="SM00974">
    <property type="entry name" value="T5orf172"/>
    <property type="match status" value="1"/>
</dbReference>
<feature type="domain" description="Bacteriophage T5 Orf172 DNA-binding" evidence="1">
    <location>
        <begin position="15"/>
        <end position="95"/>
    </location>
</feature>
<comment type="caution">
    <text evidence="2">The sequence shown here is derived from an EMBL/GenBank/DDBJ whole genome shotgun (WGS) entry which is preliminary data.</text>
</comment>
<dbReference type="EMBL" id="JBHSQS010000007">
    <property type="protein sequence ID" value="MFC5924313.1"/>
    <property type="molecule type" value="Genomic_DNA"/>
</dbReference>
<organism evidence="2 3">
    <name type="scientific">Micromonospora vulcania</name>
    <dbReference type="NCBI Taxonomy" id="1441873"/>
    <lineage>
        <taxon>Bacteria</taxon>
        <taxon>Bacillati</taxon>
        <taxon>Actinomycetota</taxon>
        <taxon>Actinomycetes</taxon>
        <taxon>Micromonosporales</taxon>
        <taxon>Micromonosporaceae</taxon>
        <taxon>Micromonospora</taxon>
    </lineage>
</organism>
<gene>
    <name evidence="2" type="ORF">ACFQGL_13265</name>
</gene>